<dbReference type="InterPro" id="IPR012337">
    <property type="entry name" value="RNaseH-like_sf"/>
</dbReference>
<name>A0ABR9G3R8_9GAMM</name>
<evidence type="ECO:0000256" key="2">
    <source>
        <dbReference type="ARBA" id="ARBA00023125"/>
    </source>
</evidence>
<dbReference type="Pfam" id="PF01527">
    <property type="entry name" value="HTH_Tnp_1"/>
    <property type="match status" value="1"/>
</dbReference>
<dbReference type="PROSITE" id="PS50994">
    <property type="entry name" value="INTEGRASE"/>
    <property type="match status" value="1"/>
</dbReference>
<evidence type="ECO:0000256" key="5">
    <source>
        <dbReference type="SAM" id="Coils"/>
    </source>
</evidence>
<comment type="function">
    <text evidence="3">Involved in the transposition of the insertion sequence IS3.</text>
</comment>
<comment type="caution">
    <text evidence="7">The sequence shown here is derived from an EMBL/GenBank/DDBJ whole genome shotgun (WGS) entry which is preliminary data.</text>
</comment>
<dbReference type="InterPro" id="IPR002514">
    <property type="entry name" value="Transposase_8"/>
</dbReference>
<keyword evidence="8" id="KW-1185">Reference proteome</keyword>
<reference evidence="7 8" key="1">
    <citation type="submission" date="2020-07" db="EMBL/GenBank/DDBJ databases">
        <title>Halophilic bacteria isolated from french cheeses.</title>
        <authorList>
            <person name="Kothe C.I."/>
            <person name="Farah-Kraiem B."/>
            <person name="Renault P."/>
            <person name="Dridi B."/>
        </authorList>
    </citation>
    <scope>NUCLEOTIDE SEQUENCE [LARGE SCALE GENOMIC DNA]</scope>
    <source>
        <strain evidence="7 8">FME20</strain>
    </source>
</reference>
<dbReference type="Proteomes" id="UP001645038">
    <property type="component" value="Unassembled WGS sequence"/>
</dbReference>
<dbReference type="SUPFAM" id="SSF53098">
    <property type="entry name" value="Ribonuclease H-like"/>
    <property type="match status" value="1"/>
</dbReference>
<dbReference type="InterPro" id="IPR048020">
    <property type="entry name" value="Transpos_IS3"/>
</dbReference>
<feature type="coiled-coil region" evidence="5">
    <location>
        <begin position="57"/>
        <end position="91"/>
    </location>
</feature>
<gene>
    <name evidence="7" type="ORF">EI547_19240</name>
</gene>
<dbReference type="RefSeq" id="WP_192539960.1">
    <property type="nucleotide sequence ID" value="NZ_RRZB01000141.1"/>
</dbReference>
<dbReference type="Pfam" id="PF13276">
    <property type="entry name" value="HTH_21"/>
    <property type="match status" value="1"/>
</dbReference>
<protein>
    <submittedName>
        <fullName evidence="7">IS3 family transposase</fullName>
    </submittedName>
</protein>
<evidence type="ECO:0000256" key="4">
    <source>
        <dbReference type="ARBA" id="ARBA00043964"/>
    </source>
</evidence>
<proteinExistence type="inferred from homology"/>
<keyword evidence="5" id="KW-0175">Coiled coil</keyword>
<dbReference type="Pfam" id="PF13333">
    <property type="entry name" value="rve_2"/>
    <property type="match status" value="1"/>
</dbReference>
<dbReference type="Pfam" id="PF00665">
    <property type="entry name" value="rve"/>
    <property type="match status" value="1"/>
</dbReference>
<dbReference type="SUPFAM" id="SSF46689">
    <property type="entry name" value="Homeodomain-like"/>
    <property type="match status" value="1"/>
</dbReference>
<evidence type="ECO:0000256" key="3">
    <source>
        <dbReference type="ARBA" id="ARBA00037276"/>
    </source>
</evidence>
<dbReference type="Gene3D" id="3.30.420.10">
    <property type="entry name" value="Ribonuclease H-like superfamily/Ribonuclease H"/>
    <property type="match status" value="1"/>
</dbReference>
<dbReference type="InterPro" id="IPR050900">
    <property type="entry name" value="Transposase_IS3/IS150/IS904"/>
</dbReference>
<organism evidence="7 8">
    <name type="scientific">Halomonas colorata</name>
    <dbReference type="NCBI Taxonomy" id="2742615"/>
    <lineage>
        <taxon>Bacteria</taxon>
        <taxon>Pseudomonadati</taxon>
        <taxon>Pseudomonadota</taxon>
        <taxon>Gammaproteobacteria</taxon>
        <taxon>Oceanospirillales</taxon>
        <taxon>Halomonadaceae</taxon>
        <taxon>Halomonas</taxon>
    </lineage>
</organism>
<comment type="similarity">
    <text evidence="4">Belongs to the transposase IS3/IS150/IS904 family.</text>
</comment>
<dbReference type="PANTHER" id="PTHR46889">
    <property type="entry name" value="TRANSPOSASE INSF FOR INSERTION SEQUENCE IS3B-RELATED"/>
    <property type="match status" value="1"/>
</dbReference>
<dbReference type="InterPro" id="IPR025948">
    <property type="entry name" value="HTH-like_dom"/>
</dbReference>
<sequence length="388" mass="44234">MARSTTSMKKKSYTRYSDAYRQEALALADRIGVAAAARELGIHASQLYQWRSKAQLQQDTSERERSLAEENARLKRQLAEANEELAINKKGRGVLCEEPEVKYAFIHRHRQAFSVQRMCHVIGVARSGYYAWQQREGVPSPRRSEQAILDQRVADAFHQRKGRSGAPRLTLDLHDDGVLINRKTVAASLQRQGLRAKAARKFKATTNSRHSLPVAPNLLAQNFTASTPNQKWVGDITYLATSEGWLYLAVLIDLYSRKVVGWAMSERMTADLVCDALQMALWKRKMPKGVIVHSDRGSQYCSTLYRSLLTRHELKCSMSAKGNCYDNACAESFFHSLKVEAIHGEQFKTRSDMRRQVFEYIELDYNKQRRHSAIGMISPEVFESRMIA</sequence>
<dbReference type="InterPro" id="IPR001584">
    <property type="entry name" value="Integrase_cat-core"/>
</dbReference>
<keyword evidence="2" id="KW-0238">DNA-binding</keyword>
<accession>A0ABR9G3R8</accession>
<comment type="similarity">
    <text evidence="1">Belongs to the transposase 8 family.</text>
</comment>
<dbReference type="EMBL" id="RRZB01000141">
    <property type="protein sequence ID" value="MBE0465550.1"/>
    <property type="molecule type" value="Genomic_DNA"/>
</dbReference>
<dbReference type="InterPro" id="IPR036397">
    <property type="entry name" value="RNaseH_sf"/>
</dbReference>
<dbReference type="InterPro" id="IPR009057">
    <property type="entry name" value="Homeodomain-like_sf"/>
</dbReference>
<evidence type="ECO:0000313" key="7">
    <source>
        <dbReference type="EMBL" id="MBE0465550.1"/>
    </source>
</evidence>
<dbReference type="PANTHER" id="PTHR46889:SF6">
    <property type="entry name" value="TRANSPOSASE INSF FOR INSERTION SEQUENCE IS3B"/>
    <property type="match status" value="1"/>
</dbReference>
<evidence type="ECO:0000256" key="1">
    <source>
        <dbReference type="ARBA" id="ARBA00009964"/>
    </source>
</evidence>
<feature type="domain" description="Integrase catalytic" evidence="6">
    <location>
        <begin position="224"/>
        <end position="386"/>
    </location>
</feature>
<evidence type="ECO:0000313" key="8">
    <source>
        <dbReference type="Proteomes" id="UP001645038"/>
    </source>
</evidence>
<dbReference type="NCBIfam" id="NF033516">
    <property type="entry name" value="transpos_IS3"/>
    <property type="match status" value="1"/>
</dbReference>
<evidence type="ECO:0000259" key="6">
    <source>
        <dbReference type="PROSITE" id="PS50994"/>
    </source>
</evidence>